<dbReference type="PANTHER" id="PTHR10272:SF11">
    <property type="entry name" value="PHOSPHOLIPASE-RELATED"/>
    <property type="match status" value="1"/>
</dbReference>
<accession>A0A8K0J4Z2</accession>
<organism evidence="5 6">
    <name type="scientific">Claviceps africana</name>
    <dbReference type="NCBI Taxonomy" id="83212"/>
    <lineage>
        <taxon>Eukaryota</taxon>
        <taxon>Fungi</taxon>
        <taxon>Dikarya</taxon>
        <taxon>Ascomycota</taxon>
        <taxon>Pezizomycotina</taxon>
        <taxon>Sordariomycetes</taxon>
        <taxon>Hypocreomycetidae</taxon>
        <taxon>Hypocreales</taxon>
        <taxon>Clavicipitaceae</taxon>
        <taxon>Claviceps</taxon>
    </lineage>
</organism>
<name>A0A8K0J4Z2_9HYPO</name>
<keyword evidence="4" id="KW-0443">Lipid metabolism</keyword>
<protein>
    <recommendedName>
        <fullName evidence="1">1-alkyl-2-acetylglycerophosphocholine esterase</fullName>
        <ecNumber evidence="1">3.1.1.47</ecNumber>
    </recommendedName>
</protein>
<evidence type="ECO:0000256" key="3">
    <source>
        <dbReference type="ARBA" id="ARBA00022963"/>
    </source>
</evidence>
<dbReference type="GO" id="GO:0003847">
    <property type="term" value="F:1-alkyl-2-acetylglycerophosphocholine esterase activity"/>
    <property type="evidence" value="ECO:0007669"/>
    <property type="project" value="UniProtKB-EC"/>
</dbReference>
<proteinExistence type="predicted"/>
<dbReference type="EMBL" id="SRPY01000407">
    <property type="protein sequence ID" value="KAG5924724.1"/>
    <property type="molecule type" value="Genomic_DNA"/>
</dbReference>
<dbReference type="InterPro" id="IPR029058">
    <property type="entry name" value="AB_hydrolase_fold"/>
</dbReference>
<dbReference type="PANTHER" id="PTHR10272">
    <property type="entry name" value="PLATELET-ACTIVATING FACTOR ACETYLHYDROLASE"/>
    <property type="match status" value="1"/>
</dbReference>
<dbReference type="GO" id="GO:0016042">
    <property type="term" value="P:lipid catabolic process"/>
    <property type="evidence" value="ECO:0007669"/>
    <property type="project" value="UniProtKB-KW"/>
</dbReference>
<keyword evidence="3" id="KW-0442">Lipid degradation</keyword>
<dbReference type="Gene3D" id="3.40.50.1820">
    <property type="entry name" value="alpha/beta hydrolase"/>
    <property type="match status" value="1"/>
</dbReference>
<evidence type="ECO:0000313" key="5">
    <source>
        <dbReference type="EMBL" id="KAG5924724.1"/>
    </source>
</evidence>
<comment type="caution">
    <text evidence="5">The sequence shown here is derived from an EMBL/GenBank/DDBJ whole genome shotgun (WGS) entry which is preliminary data.</text>
</comment>
<dbReference type="AlphaFoldDB" id="A0A8K0J4Z2"/>
<evidence type="ECO:0000256" key="4">
    <source>
        <dbReference type="ARBA" id="ARBA00023098"/>
    </source>
</evidence>
<keyword evidence="2" id="KW-0378">Hydrolase</keyword>
<keyword evidence="6" id="KW-1185">Reference proteome</keyword>
<reference evidence="5" key="1">
    <citation type="journal article" date="2020" name="bioRxiv">
        <title>Whole genome comparisons of ergot fungi reveals the divergence and evolution of species within the genus Claviceps are the result of varying mechanisms driving genome evolution and host range expansion.</title>
        <authorList>
            <person name="Wyka S.A."/>
            <person name="Mondo S.J."/>
            <person name="Liu M."/>
            <person name="Dettman J."/>
            <person name="Nalam V."/>
            <person name="Broders K.D."/>
        </authorList>
    </citation>
    <scope>NUCLEOTIDE SEQUENCE</scope>
    <source>
        <strain evidence="5">CCC 489</strain>
    </source>
</reference>
<evidence type="ECO:0000313" key="6">
    <source>
        <dbReference type="Proteomes" id="UP000811619"/>
    </source>
</evidence>
<evidence type="ECO:0000256" key="2">
    <source>
        <dbReference type="ARBA" id="ARBA00022801"/>
    </source>
</evidence>
<sequence length="247" mass="26687">MSTPQLKREQLAFREAEIAAAISAMQAVHANRSLPSSRPEGRHLATFAHRIDMARLVVAGHSYGATGALQFLARSEGPLPAAAIVLDPGKHSGPLNTRIRVPILVVHSDSWSRAHTPFFGRPHFDTVRHLAAHVLAATGAAWFLTSRATSHPSVTDAPLLQPLLLSWTTGAGLDTKAALSEYVAVSHDFIRLLANDPPRGVLAQPVTHVAYDQWVDAERQKSYPADLASKWQVHVSPASLDKHAGLD</sequence>
<dbReference type="Pfam" id="PF03403">
    <property type="entry name" value="PAF-AH_p_II"/>
    <property type="match status" value="1"/>
</dbReference>
<gene>
    <name evidence="5" type="ORF">E4U42_004552</name>
</gene>
<dbReference type="OrthoDB" id="2363873at2759"/>
<dbReference type="Proteomes" id="UP000811619">
    <property type="component" value="Unassembled WGS sequence"/>
</dbReference>
<evidence type="ECO:0000256" key="1">
    <source>
        <dbReference type="ARBA" id="ARBA00013201"/>
    </source>
</evidence>
<dbReference type="SUPFAM" id="SSF53474">
    <property type="entry name" value="alpha/beta-Hydrolases"/>
    <property type="match status" value="1"/>
</dbReference>
<dbReference type="EC" id="3.1.1.47" evidence="1"/>